<dbReference type="HOGENOM" id="CLU_053818_0_0_9"/>
<dbReference type="RefSeq" id="WP_007746715.1">
    <property type="nucleotide sequence ID" value="NZ_CM001398.1"/>
</dbReference>
<dbReference type="InterPro" id="IPR027417">
    <property type="entry name" value="P-loop_NTPase"/>
</dbReference>
<dbReference type="SUPFAM" id="SSF52540">
    <property type="entry name" value="P-loop containing nucleoside triphosphate hydrolases"/>
    <property type="match status" value="1"/>
</dbReference>
<comment type="caution">
    <text evidence="2">The sequence shown here is derived from an EMBL/GenBank/DDBJ whole genome shotgun (WGS) entry which is preliminary data.</text>
</comment>
<reference evidence="2 3" key="1">
    <citation type="journal article" date="2012" name="PLoS ONE">
        <title>Functional divergence in the genus oenococcus as predicted by genome sequencing of the newly-described species, Oenococcus kitaharae.</title>
        <authorList>
            <person name="Borneman A.R."/>
            <person name="McCarthy J.M."/>
            <person name="Chambers P.J."/>
            <person name="Bartowsky E.J."/>
        </authorList>
    </citation>
    <scope>NUCLEOTIDE SEQUENCE [LARGE SCALE GENOMIC DNA]</scope>
    <source>
        <strain evidence="3">DSM17330</strain>
    </source>
</reference>
<name>G9WG64_9LACO</name>
<feature type="domain" description="Phosphoribulokinase/uridine kinase" evidence="1">
    <location>
        <begin position="22"/>
        <end position="152"/>
    </location>
</feature>
<keyword evidence="2" id="KW-0808">Transferase</keyword>
<dbReference type="eggNOG" id="COG1072">
    <property type="taxonomic scope" value="Bacteria"/>
</dbReference>
<dbReference type="UniPathway" id="UPA00241">
    <property type="reaction ID" value="UER00352"/>
</dbReference>
<accession>G9WG64</accession>
<evidence type="ECO:0000259" key="1">
    <source>
        <dbReference type="Pfam" id="PF00485"/>
    </source>
</evidence>
<dbReference type="Gene3D" id="3.40.50.300">
    <property type="entry name" value="P-loop containing nucleotide triphosphate hydrolases"/>
    <property type="match status" value="1"/>
</dbReference>
<dbReference type="STRING" id="336988.NT96_01625"/>
<dbReference type="GO" id="GO:0005524">
    <property type="term" value="F:ATP binding"/>
    <property type="evidence" value="ECO:0007669"/>
    <property type="project" value="InterPro"/>
</dbReference>
<gene>
    <name evidence="2" type="ORF">OKIT_1595</name>
</gene>
<dbReference type="GO" id="GO:0016301">
    <property type="term" value="F:kinase activity"/>
    <property type="evidence" value="ECO:0007669"/>
    <property type="project" value="UniProtKB-KW"/>
</dbReference>
<keyword evidence="2" id="KW-0418">Kinase</keyword>
<dbReference type="Pfam" id="PF00485">
    <property type="entry name" value="PRK"/>
    <property type="match status" value="1"/>
</dbReference>
<proteinExistence type="predicted"/>
<dbReference type="InterPro" id="IPR006083">
    <property type="entry name" value="PRK/URK"/>
</dbReference>
<organism evidence="2 3">
    <name type="scientific">Oenococcus kitaharae DSM 17330</name>
    <dbReference type="NCBI Taxonomy" id="1045004"/>
    <lineage>
        <taxon>Bacteria</taxon>
        <taxon>Bacillati</taxon>
        <taxon>Bacillota</taxon>
        <taxon>Bacilli</taxon>
        <taxon>Lactobacillales</taxon>
        <taxon>Lactobacillaceae</taxon>
        <taxon>Oenococcus</taxon>
    </lineage>
</organism>
<dbReference type="EMBL" id="AFVZ01000001">
    <property type="protein sequence ID" value="EHN59672.1"/>
    <property type="molecule type" value="Genomic_DNA"/>
</dbReference>
<keyword evidence="3" id="KW-1185">Reference proteome</keyword>
<dbReference type="PATRIC" id="fig|1045004.4.peg.1566"/>
<dbReference type="PANTHER" id="PTHR10285">
    <property type="entry name" value="URIDINE KINASE"/>
    <property type="match status" value="1"/>
</dbReference>
<evidence type="ECO:0000313" key="3">
    <source>
        <dbReference type="Proteomes" id="UP000004959"/>
    </source>
</evidence>
<dbReference type="Proteomes" id="UP000004959">
    <property type="component" value="Chromosome"/>
</dbReference>
<dbReference type="GO" id="GO:0015937">
    <property type="term" value="P:coenzyme A biosynthetic process"/>
    <property type="evidence" value="ECO:0007669"/>
    <property type="project" value="UniProtKB-UniPathway"/>
</dbReference>
<sequence length="234" mass="27170">MVQQLTDAILRKYKKNWEKFFVVTLTGSVSVGKSTISKQLAQSLERSFPGLTVSIMSVDSFIYPNRVLQERGIFNQKGFPESYDLQALSTKITDLRAGQDQIEIPLYRQEINDIDASQTVIVKRPKILIVEGVTALRLKNADYAIYIDADEKDIYQWFLKRTLAFIRENRQIPGSFYYTLSKKPVTEIMSLIQKTWIQTNLKNLKTYIEPQKSKTDAIIHKKQNHEIDRITFQK</sequence>
<dbReference type="AlphaFoldDB" id="G9WG64"/>
<protein>
    <submittedName>
        <fullName evidence="2">Pantothenate kinase</fullName>
    </submittedName>
</protein>
<evidence type="ECO:0000313" key="2">
    <source>
        <dbReference type="EMBL" id="EHN59672.1"/>
    </source>
</evidence>